<protein>
    <submittedName>
        <fullName evidence="3">Uncharacterized protein</fullName>
    </submittedName>
</protein>
<sequence>MAAIVGLLVLTGCTPAPAPSPSTPSPSTPSPSTPSAPSKVFSDQELMTVGYMMLQECRLNLNNMDDSTVTRTAFDTRPFPLTHLTIRPDECSAFHPPTADDALKDLTLSFAVGVVPLSDETVPSSTIRFTMTSAESDRLAKADFDYTDELAARCAHFDASAEGADSVPQPLMLLKSPSVGDRAYAIAGRPDQTDGTKRIGLRVLAGTISISMFRSVPSLKSVKDAQPTLDMMAGVAKDLIHQAAQHPPAVPPPPANAQSPQQLTDLLQEITGPDGRRVTYASGTVIHGSSLGNMTPCTYSDGTYYSALRKSTVVHGEFPPSAASSGDAAVFSEMTVRLISMPIGASGPYPFDQRAADLGNCATIQEQVFTDSTSSMIQWSSIHRFILNVAADSAFAVAHDQPDMGAWHLLAGARRGTLTVELGTYWTPQLDPQERLDQMAAVINQIFAKAGV</sequence>
<dbReference type="AlphaFoldDB" id="A0AB39L548"/>
<evidence type="ECO:0000256" key="2">
    <source>
        <dbReference type="SAM" id="SignalP"/>
    </source>
</evidence>
<name>A0AB39L548_9MICC</name>
<dbReference type="RefSeq" id="WP_369046117.1">
    <property type="nucleotide sequence ID" value="NZ_CP163302.1"/>
</dbReference>
<evidence type="ECO:0000313" key="3">
    <source>
        <dbReference type="EMBL" id="XDP45617.1"/>
    </source>
</evidence>
<feature type="signal peptide" evidence="2">
    <location>
        <begin position="1"/>
        <end position="18"/>
    </location>
</feature>
<feature type="compositionally biased region" description="Pro residues" evidence="1">
    <location>
        <begin position="16"/>
        <end position="34"/>
    </location>
</feature>
<accession>A0AB39L548</accession>
<keyword evidence="2" id="KW-0732">Signal</keyword>
<proteinExistence type="predicted"/>
<reference evidence="3" key="1">
    <citation type="submission" date="2024-07" db="EMBL/GenBank/DDBJ databases">
        <authorList>
            <person name="fu j."/>
        </authorList>
    </citation>
    <scope>NUCLEOTIDE SEQUENCE</scope>
    <source>
        <strain evidence="3">P10A9</strain>
    </source>
</reference>
<feature type="chain" id="PRO_5044249297" evidence="2">
    <location>
        <begin position="19"/>
        <end position="452"/>
    </location>
</feature>
<dbReference type="EMBL" id="CP163302">
    <property type="protein sequence ID" value="XDP45617.1"/>
    <property type="molecule type" value="Genomic_DNA"/>
</dbReference>
<evidence type="ECO:0000256" key="1">
    <source>
        <dbReference type="SAM" id="MobiDB-lite"/>
    </source>
</evidence>
<organism evidence="3">
    <name type="scientific">Sinomonas puerhi</name>
    <dbReference type="NCBI Taxonomy" id="3238584"/>
    <lineage>
        <taxon>Bacteria</taxon>
        <taxon>Bacillati</taxon>
        <taxon>Actinomycetota</taxon>
        <taxon>Actinomycetes</taxon>
        <taxon>Micrococcales</taxon>
        <taxon>Micrococcaceae</taxon>
        <taxon>Sinomonas</taxon>
    </lineage>
</organism>
<dbReference type="KEGG" id="spue:AB5L97_00905"/>
<feature type="region of interest" description="Disordered" evidence="1">
    <location>
        <begin position="15"/>
        <end position="39"/>
    </location>
</feature>
<gene>
    <name evidence="3" type="ORF">AB5L97_00905</name>
</gene>